<evidence type="ECO:0000259" key="9">
    <source>
        <dbReference type="PROSITE" id="PS50850"/>
    </source>
</evidence>
<evidence type="ECO:0000256" key="4">
    <source>
        <dbReference type="ARBA" id="ARBA00022692"/>
    </source>
</evidence>
<organism evidence="10 11">
    <name type="scientific">Lachnellula cervina</name>
    <dbReference type="NCBI Taxonomy" id="1316786"/>
    <lineage>
        <taxon>Eukaryota</taxon>
        <taxon>Fungi</taxon>
        <taxon>Dikarya</taxon>
        <taxon>Ascomycota</taxon>
        <taxon>Pezizomycotina</taxon>
        <taxon>Leotiomycetes</taxon>
        <taxon>Helotiales</taxon>
        <taxon>Lachnaceae</taxon>
        <taxon>Lachnellula</taxon>
    </lineage>
</organism>
<dbReference type="NCBIfam" id="TIGR00879">
    <property type="entry name" value="SP"/>
    <property type="match status" value="1"/>
</dbReference>
<dbReference type="OrthoDB" id="6133115at2759"/>
<feature type="transmembrane region" description="Helical" evidence="8">
    <location>
        <begin position="387"/>
        <end position="412"/>
    </location>
</feature>
<dbReference type="EMBL" id="QGMG01000540">
    <property type="protein sequence ID" value="TVY52846.1"/>
    <property type="molecule type" value="Genomic_DNA"/>
</dbReference>
<feature type="domain" description="Major facilitator superfamily (MFS) profile" evidence="9">
    <location>
        <begin position="42"/>
        <end position="478"/>
    </location>
</feature>
<dbReference type="SUPFAM" id="SSF103473">
    <property type="entry name" value="MFS general substrate transporter"/>
    <property type="match status" value="1"/>
</dbReference>
<evidence type="ECO:0000313" key="11">
    <source>
        <dbReference type="Proteomes" id="UP000481288"/>
    </source>
</evidence>
<dbReference type="InterPro" id="IPR003663">
    <property type="entry name" value="Sugar/inositol_transpt"/>
</dbReference>
<feature type="transmembrane region" description="Helical" evidence="8">
    <location>
        <begin position="455"/>
        <end position="475"/>
    </location>
</feature>
<keyword evidence="11" id="KW-1185">Reference proteome</keyword>
<feature type="transmembrane region" description="Helical" evidence="8">
    <location>
        <begin position="293"/>
        <end position="315"/>
    </location>
</feature>
<evidence type="ECO:0000256" key="7">
    <source>
        <dbReference type="RuleBase" id="RU003346"/>
    </source>
</evidence>
<dbReference type="InterPro" id="IPR050360">
    <property type="entry name" value="MFS_Sugar_Transporters"/>
</dbReference>
<keyword evidence="10" id="KW-0762">Sugar transport</keyword>
<keyword evidence="3 7" id="KW-0813">Transport</keyword>
<evidence type="ECO:0000313" key="10">
    <source>
        <dbReference type="EMBL" id="TVY52846.1"/>
    </source>
</evidence>
<dbReference type="GO" id="GO:0005351">
    <property type="term" value="F:carbohydrate:proton symporter activity"/>
    <property type="evidence" value="ECO:0007669"/>
    <property type="project" value="TreeGrafter"/>
</dbReference>
<feature type="transmembrane region" description="Helical" evidence="8">
    <location>
        <begin position="327"/>
        <end position="348"/>
    </location>
</feature>
<evidence type="ECO:0000256" key="1">
    <source>
        <dbReference type="ARBA" id="ARBA00004141"/>
    </source>
</evidence>
<keyword evidence="6 8" id="KW-0472">Membrane</keyword>
<feature type="transmembrane region" description="Helical" evidence="8">
    <location>
        <begin position="360"/>
        <end position="381"/>
    </location>
</feature>
<dbReference type="Proteomes" id="UP000481288">
    <property type="component" value="Unassembled WGS sequence"/>
</dbReference>
<feature type="transmembrane region" description="Helical" evidence="8">
    <location>
        <begin position="85"/>
        <end position="105"/>
    </location>
</feature>
<sequence length="540" mass="59768">MFSDSIAGTSKLRVSLISSVIQSRNIKMFLHRVEGKALTACITLTSGAGFMLFGYDQGVFGGLLSVSSFATTFNNPNPTIQGQIVSSYDLGCMFGALLSLFIGDILGRKRSIALACALVMVGGTLQASSYSLSQMIVARIVTGLGTGINTTAIPLWQSETSEARHRGKLIAIQLILLILGLVVTNLLNFGLTYVTSTNDVTWRFPLAFQCFFAILTVVLLSFMPESPRWLVLKNRKEEAQTIIARLLAKPQDDQDVRDNLRLIVDAVDREQEIRKPGLREIFSGGRQQTFRRIMLGAGASFMQQMGGTNVIGYYLPVVLKNSFGFSARMSLVLSVVDFVAFGVWAFLGTLLIDRVGRKKLLMIGALGQSICFGMAALGLSFDTRPMAAFAVSFIFVFYVFQGISYLSIPFIYPSEINSQQMRNTGAAFAMMIQWLFVYVVVLITPPGIANLGWKFYLIFCAINFAFLPFIWYFYIETAGLSLEQIDRLFEIKYEGGPQMSYNEATRIVRQEGDVPSVVKDEEIANKGKADHVDYVESVKM</sequence>
<dbReference type="PANTHER" id="PTHR48022">
    <property type="entry name" value="PLASTIDIC GLUCOSE TRANSPORTER 4"/>
    <property type="match status" value="1"/>
</dbReference>
<dbReference type="AlphaFoldDB" id="A0A7D8UMU2"/>
<evidence type="ECO:0000256" key="2">
    <source>
        <dbReference type="ARBA" id="ARBA00010992"/>
    </source>
</evidence>
<comment type="subcellular location">
    <subcellularLocation>
        <location evidence="1">Membrane</location>
        <topology evidence="1">Multi-pass membrane protein</topology>
    </subcellularLocation>
</comment>
<dbReference type="InterPro" id="IPR020846">
    <property type="entry name" value="MFS_dom"/>
</dbReference>
<dbReference type="PANTHER" id="PTHR48022:SF28">
    <property type="entry name" value="MAJOR FACILITATOR SUPERFAMILY (MFS) PROFILE DOMAIN-CONTAINING PROTEIN-RELATED"/>
    <property type="match status" value="1"/>
</dbReference>
<evidence type="ECO:0000256" key="6">
    <source>
        <dbReference type="ARBA" id="ARBA00023136"/>
    </source>
</evidence>
<dbReference type="PROSITE" id="PS50850">
    <property type="entry name" value="MFS"/>
    <property type="match status" value="1"/>
</dbReference>
<dbReference type="Gene3D" id="1.20.1250.20">
    <property type="entry name" value="MFS general substrate transporter like domains"/>
    <property type="match status" value="1"/>
</dbReference>
<feature type="transmembrane region" description="Helical" evidence="8">
    <location>
        <begin position="136"/>
        <end position="157"/>
    </location>
</feature>
<accession>A0A7D8UMU2</accession>
<dbReference type="InterPro" id="IPR036259">
    <property type="entry name" value="MFS_trans_sf"/>
</dbReference>
<dbReference type="FunFam" id="1.20.1250.20:FF:000134">
    <property type="entry name" value="MFS sugar transporter protein"/>
    <property type="match status" value="1"/>
</dbReference>
<feature type="transmembrane region" description="Helical" evidence="8">
    <location>
        <begin position="169"/>
        <end position="194"/>
    </location>
</feature>
<feature type="transmembrane region" description="Helical" evidence="8">
    <location>
        <begin position="37"/>
        <end position="55"/>
    </location>
</feature>
<name>A0A7D8UMU2_9HELO</name>
<protein>
    <submittedName>
        <fullName evidence="10">Sugar transporter STL1</fullName>
    </submittedName>
</protein>
<reference evidence="10 11" key="1">
    <citation type="submission" date="2018-05" db="EMBL/GenBank/DDBJ databases">
        <title>Whole genome sequencing for identification of molecular markers to develop diagnostic detection tools for the regulated plant pathogen Lachnellula willkommii.</title>
        <authorList>
            <person name="Giroux E."/>
            <person name="Bilodeau G."/>
        </authorList>
    </citation>
    <scope>NUCLEOTIDE SEQUENCE [LARGE SCALE GENOMIC DNA]</scope>
    <source>
        <strain evidence="10 11">CBS 625.97</strain>
    </source>
</reference>
<dbReference type="GO" id="GO:0016020">
    <property type="term" value="C:membrane"/>
    <property type="evidence" value="ECO:0007669"/>
    <property type="project" value="UniProtKB-SubCell"/>
</dbReference>
<evidence type="ECO:0000256" key="3">
    <source>
        <dbReference type="ARBA" id="ARBA00022448"/>
    </source>
</evidence>
<gene>
    <name evidence="10" type="primary">STL1_4</name>
    <name evidence="10" type="ORF">LCER1_G007097</name>
</gene>
<feature type="transmembrane region" description="Helical" evidence="8">
    <location>
        <begin position="424"/>
        <end position="443"/>
    </location>
</feature>
<dbReference type="PRINTS" id="PR00171">
    <property type="entry name" value="SUGRTRNSPORT"/>
</dbReference>
<feature type="transmembrane region" description="Helical" evidence="8">
    <location>
        <begin position="206"/>
        <end position="223"/>
    </location>
</feature>
<feature type="transmembrane region" description="Helical" evidence="8">
    <location>
        <begin position="112"/>
        <end position="130"/>
    </location>
</feature>
<dbReference type="Pfam" id="PF00083">
    <property type="entry name" value="Sugar_tr"/>
    <property type="match status" value="1"/>
</dbReference>
<evidence type="ECO:0000256" key="5">
    <source>
        <dbReference type="ARBA" id="ARBA00022989"/>
    </source>
</evidence>
<evidence type="ECO:0000256" key="8">
    <source>
        <dbReference type="SAM" id="Phobius"/>
    </source>
</evidence>
<dbReference type="InterPro" id="IPR005828">
    <property type="entry name" value="MFS_sugar_transport-like"/>
</dbReference>
<comment type="similarity">
    <text evidence="2 7">Belongs to the major facilitator superfamily. Sugar transporter (TC 2.A.1.1) family.</text>
</comment>
<comment type="caution">
    <text evidence="10">The sequence shown here is derived from an EMBL/GenBank/DDBJ whole genome shotgun (WGS) entry which is preliminary data.</text>
</comment>
<keyword evidence="5 8" id="KW-1133">Transmembrane helix</keyword>
<proteinExistence type="inferred from homology"/>
<keyword evidence="4 8" id="KW-0812">Transmembrane</keyword>